<dbReference type="GeneID" id="37143426"/>
<dbReference type="AlphaFoldDB" id="A0A319CFR2"/>
<dbReference type="OrthoDB" id="9983560at2759"/>
<dbReference type="InterPro" id="IPR012951">
    <property type="entry name" value="BBE"/>
</dbReference>
<dbReference type="Pfam" id="PF01565">
    <property type="entry name" value="FAD_binding_4"/>
    <property type="match status" value="1"/>
</dbReference>
<organism evidence="5 6">
    <name type="scientific">Aspergillus uvarum CBS 121591</name>
    <dbReference type="NCBI Taxonomy" id="1448315"/>
    <lineage>
        <taxon>Eukaryota</taxon>
        <taxon>Fungi</taxon>
        <taxon>Dikarya</taxon>
        <taxon>Ascomycota</taxon>
        <taxon>Pezizomycotina</taxon>
        <taxon>Eurotiomycetes</taxon>
        <taxon>Eurotiomycetidae</taxon>
        <taxon>Eurotiales</taxon>
        <taxon>Aspergillaceae</taxon>
        <taxon>Aspergillus</taxon>
        <taxon>Aspergillus subgen. Circumdati</taxon>
    </lineage>
</organism>
<dbReference type="Gene3D" id="3.30.465.10">
    <property type="match status" value="2"/>
</dbReference>
<evidence type="ECO:0000313" key="5">
    <source>
        <dbReference type="EMBL" id="PYH83210.1"/>
    </source>
</evidence>
<comment type="similarity">
    <text evidence="1">Belongs to the oxygen-dependent FAD-linked oxidoreductase family.</text>
</comment>
<dbReference type="RefSeq" id="XP_025493410.1">
    <property type="nucleotide sequence ID" value="XM_025640684.1"/>
</dbReference>
<accession>A0A319CFR2</accession>
<dbReference type="PROSITE" id="PS51387">
    <property type="entry name" value="FAD_PCMH"/>
    <property type="match status" value="1"/>
</dbReference>
<reference evidence="5 6" key="1">
    <citation type="submission" date="2016-12" db="EMBL/GenBank/DDBJ databases">
        <title>The genomes of Aspergillus section Nigri reveals drivers in fungal speciation.</title>
        <authorList>
            <consortium name="DOE Joint Genome Institute"/>
            <person name="Vesth T.C."/>
            <person name="Nybo J."/>
            <person name="Theobald S."/>
            <person name="Brandl J."/>
            <person name="Frisvad J.C."/>
            <person name="Nielsen K.F."/>
            <person name="Lyhne E.K."/>
            <person name="Kogle M.E."/>
            <person name="Kuo A."/>
            <person name="Riley R."/>
            <person name="Clum A."/>
            <person name="Nolan M."/>
            <person name="Lipzen A."/>
            <person name="Salamov A."/>
            <person name="Henrissat B."/>
            <person name="Wiebenga A."/>
            <person name="De Vries R.P."/>
            <person name="Grigoriev I.V."/>
            <person name="Mortensen U.H."/>
            <person name="Andersen M.R."/>
            <person name="Baker S.E."/>
        </authorList>
    </citation>
    <scope>NUCLEOTIDE SEQUENCE [LARGE SCALE GENOMIC DNA]</scope>
    <source>
        <strain evidence="5 6">CBS 121591</strain>
    </source>
</reference>
<feature type="signal peptide" evidence="3">
    <location>
        <begin position="1"/>
        <end position="17"/>
    </location>
</feature>
<dbReference type="PANTHER" id="PTHR13878:SF91">
    <property type="entry name" value="FAD BINDING DOMAIN PROTEIN (AFU_ORTHOLOGUE AFUA_6G12070)-RELATED"/>
    <property type="match status" value="1"/>
</dbReference>
<evidence type="ECO:0000259" key="4">
    <source>
        <dbReference type="PROSITE" id="PS51387"/>
    </source>
</evidence>
<dbReference type="GO" id="GO:0016491">
    <property type="term" value="F:oxidoreductase activity"/>
    <property type="evidence" value="ECO:0007669"/>
    <property type="project" value="UniProtKB-KW"/>
</dbReference>
<dbReference type="EMBL" id="KZ821691">
    <property type="protein sequence ID" value="PYH83210.1"/>
    <property type="molecule type" value="Genomic_DNA"/>
</dbReference>
<feature type="chain" id="PRO_5016434325" evidence="3">
    <location>
        <begin position="18"/>
        <end position="597"/>
    </location>
</feature>
<dbReference type="InterPro" id="IPR016166">
    <property type="entry name" value="FAD-bd_PCMH"/>
</dbReference>
<dbReference type="VEuPathDB" id="FungiDB:BO82DRAFT_431232"/>
<evidence type="ECO:0000256" key="3">
    <source>
        <dbReference type="SAM" id="SignalP"/>
    </source>
</evidence>
<dbReference type="InterPro" id="IPR006094">
    <property type="entry name" value="Oxid_FAD_bind_N"/>
</dbReference>
<dbReference type="PANTHER" id="PTHR13878">
    <property type="entry name" value="GULONOLACTONE OXIDASE"/>
    <property type="match status" value="1"/>
</dbReference>
<dbReference type="GO" id="GO:0071949">
    <property type="term" value="F:FAD binding"/>
    <property type="evidence" value="ECO:0007669"/>
    <property type="project" value="InterPro"/>
</dbReference>
<dbReference type="InterPro" id="IPR036318">
    <property type="entry name" value="FAD-bd_PCMH-like_sf"/>
</dbReference>
<name>A0A319CFR2_9EURO</name>
<dbReference type="Proteomes" id="UP000248340">
    <property type="component" value="Unassembled WGS sequence"/>
</dbReference>
<evidence type="ECO:0000256" key="1">
    <source>
        <dbReference type="ARBA" id="ARBA00005466"/>
    </source>
</evidence>
<gene>
    <name evidence="5" type="ORF">BO82DRAFT_431232</name>
</gene>
<protein>
    <submittedName>
        <fullName evidence="5">FAD-binding domain-containing protein</fullName>
    </submittedName>
</protein>
<evidence type="ECO:0000256" key="2">
    <source>
        <dbReference type="ARBA" id="ARBA00023002"/>
    </source>
</evidence>
<dbReference type="STRING" id="1448315.A0A319CFR2"/>
<dbReference type="SUPFAM" id="SSF56176">
    <property type="entry name" value="FAD-binding/transporter-associated domain-like"/>
    <property type="match status" value="1"/>
</dbReference>
<dbReference type="InterPro" id="IPR016169">
    <property type="entry name" value="FAD-bd_PCMH_sub2"/>
</dbReference>
<feature type="domain" description="FAD-binding PCMH-type" evidence="4">
    <location>
        <begin position="126"/>
        <end position="306"/>
    </location>
</feature>
<keyword evidence="2" id="KW-0560">Oxidoreductase</keyword>
<evidence type="ECO:0000313" key="6">
    <source>
        <dbReference type="Proteomes" id="UP000248340"/>
    </source>
</evidence>
<keyword evidence="3" id="KW-0732">Signal</keyword>
<proteinExistence type="inferred from homology"/>
<dbReference type="InterPro" id="IPR050432">
    <property type="entry name" value="FAD-linked_Oxidoreductases_BP"/>
</dbReference>
<dbReference type="Gene3D" id="3.40.462.20">
    <property type="match status" value="1"/>
</dbReference>
<keyword evidence="6" id="KW-1185">Reference proteome</keyword>
<dbReference type="Pfam" id="PF08031">
    <property type="entry name" value="BBE"/>
    <property type="match status" value="1"/>
</dbReference>
<sequence length="597" mass="63296">MKIFTLFLPVITPTALAAAAATGTATSSPSQQPAASACRYIPGDRGWPAASTWTRLNATVGGRLLATNPLAHSCHDPTYDNATCTTLERQWGEPSLQIPYPAEFLSPWFQNQSCVPFTDQSTPCELGNYASYSINVTGPRDIVAGLSFAQSNNVRLTIKNTGHDENGKGTGKGALSLWTHNLKDKRFLPAYRSSYYNGPAVQLGAGVQGEEAATFAHQHGYRVVVGSCPTVGVVGGYTQGGGHSSMSGLYGLSADNVLEWEVITATGEHLVATPANDHRDLYWALSGGGPGTYGVVVSMTTRVFPEQPVGAASYSFTVASTGNGSGSSEDAYWQAVTTFHAQMPGLLDQGVYTTYAVTNDSFSIYALVAPSHTEAELTRLLAPMLTALAQHDGLTPQALALQTSGAASLYDLLAADLWPTLAGAALVPVMGGRLITRANIDANVAGVVQAMRTITRGGTFYFSCTGINTTTAAAQAVGPVADNAVLPAWRDTAYSCLVGAAWSWGDSWAPVAGWQAELLDRVLPALEAVTPDSGAYLNEANYQQQNWQQQFYGKNYPRLLAIKKQYDPWDLLYAVSAVGSEAWQADGAGRLCRAAHL</sequence>